<sequence length="409" mass="47588">MDYKVGSLADLISGTRNAASDKQSVVYVPFQNEKTTPTEVTKKSASVGKRRKVNWNEETLQSGKRKKVFSEEVTEEEVEEDDCEDEKLSTRPPKRRKRKIKLDEKQELRTVFVKNIPHFIDKKRLKKKFKRYGTIECIRFRCAPQGDTRIPKKVTVIKKEFHQERTNISAFIRFYEKESVDKALEANGSLIEGHHIFVDRAVKNKNHDQNKAIFLGNVPFAAEENEIWNIFAECGEIEDIRIVRDRETGLGKGFAFVNFKSSDAVELAVHFQGIKLRENELRVMRVTKKLKQTSNQQKNNMIRSNKKTLKGIGHDKNWRNNQKNLEKKALKDKTFSNEYINRKEGKRFTSKNQSFNQADKSGIFPVESIKKQSISRQSFQGQTLSDTKKKKKINKNEQRKKKIAKMLTN</sequence>
<keyword evidence="4" id="KW-0539">Nucleus</keyword>
<reference evidence="8 9" key="1">
    <citation type="submission" date="2024-03" db="EMBL/GenBank/DDBJ databases">
        <title>The genome assembly and annotation of the cricket Gryllus longicercus Weissman &amp; Gray.</title>
        <authorList>
            <person name="Szrajer S."/>
            <person name="Gray D."/>
            <person name="Ylla G."/>
        </authorList>
    </citation>
    <scope>NUCLEOTIDE SEQUENCE [LARGE SCALE GENOMIC DNA]</scope>
    <source>
        <strain evidence="8">DAG 2021-001</strain>
        <tissue evidence="8">Whole body minus gut</tissue>
    </source>
</reference>
<feature type="domain" description="RRM" evidence="7">
    <location>
        <begin position="109"/>
        <end position="203"/>
    </location>
</feature>
<protein>
    <recommendedName>
        <fullName evidence="7">RRM domain-containing protein</fullName>
    </recommendedName>
</protein>
<gene>
    <name evidence="8" type="ORF">R5R35_011585</name>
</gene>
<evidence type="ECO:0000256" key="1">
    <source>
        <dbReference type="ARBA" id="ARBA00004604"/>
    </source>
</evidence>
<dbReference type="InterPro" id="IPR012677">
    <property type="entry name" value="Nucleotide-bd_a/b_plait_sf"/>
</dbReference>
<evidence type="ECO:0000256" key="4">
    <source>
        <dbReference type="ARBA" id="ARBA00023242"/>
    </source>
</evidence>
<dbReference type="EMBL" id="JAZDUA010000252">
    <property type="protein sequence ID" value="KAK7862872.1"/>
    <property type="molecule type" value="Genomic_DNA"/>
</dbReference>
<comment type="caution">
    <text evidence="8">The sequence shown here is derived from an EMBL/GenBank/DDBJ whole genome shotgun (WGS) entry which is preliminary data.</text>
</comment>
<feature type="region of interest" description="Disordered" evidence="6">
    <location>
        <begin position="372"/>
        <end position="409"/>
    </location>
</feature>
<proteinExistence type="inferred from homology"/>
<dbReference type="Proteomes" id="UP001378592">
    <property type="component" value="Unassembled WGS sequence"/>
</dbReference>
<evidence type="ECO:0000259" key="7">
    <source>
        <dbReference type="PROSITE" id="PS50102"/>
    </source>
</evidence>
<evidence type="ECO:0000256" key="3">
    <source>
        <dbReference type="ARBA" id="ARBA00022884"/>
    </source>
</evidence>
<organism evidence="8 9">
    <name type="scientific">Gryllus longicercus</name>
    <dbReference type="NCBI Taxonomy" id="2509291"/>
    <lineage>
        <taxon>Eukaryota</taxon>
        <taxon>Metazoa</taxon>
        <taxon>Ecdysozoa</taxon>
        <taxon>Arthropoda</taxon>
        <taxon>Hexapoda</taxon>
        <taxon>Insecta</taxon>
        <taxon>Pterygota</taxon>
        <taxon>Neoptera</taxon>
        <taxon>Polyneoptera</taxon>
        <taxon>Orthoptera</taxon>
        <taxon>Ensifera</taxon>
        <taxon>Gryllidea</taxon>
        <taxon>Grylloidea</taxon>
        <taxon>Gryllidae</taxon>
        <taxon>Gryllinae</taxon>
        <taxon>Gryllus</taxon>
    </lineage>
</organism>
<feature type="region of interest" description="Disordered" evidence="6">
    <location>
        <begin position="32"/>
        <end position="66"/>
    </location>
</feature>
<accession>A0AAN9Z4T3</accession>
<dbReference type="InterPro" id="IPR035979">
    <property type="entry name" value="RBD_domain_sf"/>
</dbReference>
<dbReference type="InterPro" id="IPR000504">
    <property type="entry name" value="RRM_dom"/>
</dbReference>
<evidence type="ECO:0000256" key="6">
    <source>
        <dbReference type="SAM" id="MobiDB-lite"/>
    </source>
</evidence>
<feature type="domain" description="RRM" evidence="7">
    <location>
        <begin position="211"/>
        <end position="288"/>
    </location>
</feature>
<dbReference type="GO" id="GO:0000463">
    <property type="term" value="P:maturation of LSU-rRNA from tricistronic rRNA transcript (SSU-rRNA, 5.8S rRNA, LSU-rRNA)"/>
    <property type="evidence" value="ECO:0007669"/>
    <property type="project" value="TreeGrafter"/>
</dbReference>
<comment type="similarity">
    <text evidence="2">Belongs to the RRM RBM34 family.</text>
</comment>
<evidence type="ECO:0000256" key="2">
    <source>
        <dbReference type="ARBA" id="ARBA00007077"/>
    </source>
</evidence>
<dbReference type="AlphaFoldDB" id="A0AAN9Z4T3"/>
<evidence type="ECO:0000256" key="5">
    <source>
        <dbReference type="PROSITE-ProRule" id="PRU00176"/>
    </source>
</evidence>
<dbReference type="SMART" id="SM00360">
    <property type="entry name" value="RRM"/>
    <property type="match status" value="2"/>
</dbReference>
<keyword evidence="9" id="KW-1185">Reference proteome</keyword>
<feature type="compositionally biased region" description="Polar residues" evidence="6">
    <location>
        <begin position="372"/>
        <end position="385"/>
    </location>
</feature>
<evidence type="ECO:0000313" key="8">
    <source>
        <dbReference type="EMBL" id="KAK7862872.1"/>
    </source>
</evidence>
<dbReference type="InterPro" id="IPR034221">
    <property type="entry name" value="RBM34_RRM2"/>
</dbReference>
<dbReference type="PROSITE" id="PS50102">
    <property type="entry name" value="RRM"/>
    <property type="match status" value="2"/>
</dbReference>
<dbReference type="PANTHER" id="PTHR23236">
    <property type="entry name" value="EUKARYOTIC TRANSLATION INITIATION FACTOR 4B/4H"/>
    <property type="match status" value="1"/>
</dbReference>
<dbReference type="SUPFAM" id="SSF54928">
    <property type="entry name" value="RNA-binding domain, RBD"/>
    <property type="match status" value="2"/>
</dbReference>
<name>A0AAN9Z4T3_9ORTH</name>
<dbReference type="PANTHER" id="PTHR23236:SF25">
    <property type="entry name" value="RNA-BINDING PROTEIN 34"/>
    <property type="match status" value="1"/>
</dbReference>
<dbReference type="CDD" id="cd12395">
    <property type="entry name" value="RRM2_RBM34"/>
    <property type="match status" value="1"/>
</dbReference>
<evidence type="ECO:0000313" key="9">
    <source>
        <dbReference type="Proteomes" id="UP001378592"/>
    </source>
</evidence>
<feature type="compositionally biased region" description="Basic residues" evidence="6">
    <location>
        <begin position="388"/>
        <end position="409"/>
    </location>
</feature>
<dbReference type="Pfam" id="PF00076">
    <property type="entry name" value="RRM_1"/>
    <property type="match status" value="1"/>
</dbReference>
<dbReference type="GO" id="GO:0005730">
    <property type="term" value="C:nucleolus"/>
    <property type="evidence" value="ECO:0007669"/>
    <property type="project" value="UniProtKB-SubCell"/>
</dbReference>
<dbReference type="Gene3D" id="3.30.70.330">
    <property type="match status" value="2"/>
</dbReference>
<comment type="subcellular location">
    <subcellularLocation>
        <location evidence="1">Nucleus</location>
        <location evidence="1">Nucleolus</location>
    </subcellularLocation>
</comment>
<keyword evidence="3 5" id="KW-0694">RNA-binding</keyword>
<dbReference type="GO" id="GO:0019843">
    <property type="term" value="F:rRNA binding"/>
    <property type="evidence" value="ECO:0007669"/>
    <property type="project" value="TreeGrafter"/>
</dbReference>